<reference evidence="3" key="1">
    <citation type="submission" date="2024-10" db="EMBL/GenBank/DDBJ databases">
        <authorList>
            <person name="Ryan C."/>
        </authorList>
    </citation>
    <scope>NUCLEOTIDE SEQUENCE [LARGE SCALE GENOMIC DNA]</scope>
</reference>
<keyword evidence="2" id="KW-0812">Transmembrane</keyword>
<evidence type="ECO:0000256" key="1">
    <source>
        <dbReference type="SAM" id="MobiDB-lite"/>
    </source>
</evidence>
<dbReference type="PANTHER" id="PTHR33994">
    <property type="entry name" value="OS04G0515000 PROTEIN"/>
    <property type="match status" value="1"/>
</dbReference>
<dbReference type="PANTHER" id="PTHR33994:SF28">
    <property type="entry name" value="OS04G0515200 PROTEIN"/>
    <property type="match status" value="1"/>
</dbReference>
<accession>A0ABC9CVN7</accession>
<sequence>MEPDLEAGLTTTRAPAGDGATATPLPPHPLKIIIGCVVAAVVGLGFVWFVACDPLAPCYPTFSVDIAGVDGLDGPAEPAPTVNPAFNLTLHGVSRRYHIGSVELCQESGTVSVSYAGAVLAWSRVPKFCVPAQEQRLVEMVKLDEPSSQPSPCKVFTGYW</sequence>
<gene>
    <name evidence="3" type="ORF">URODEC1_LOCUS78765</name>
</gene>
<feature type="region of interest" description="Disordered" evidence="1">
    <location>
        <begin position="1"/>
        <end position="21"/>
    </location>
</feature>
<keyword evidence="2" id="KW-0472">Membrane</keyword>
<evidence type="ECO:0000313" key="4">
    <source>
        <dbReference type="Proteomes" id="UP001497457"/>
    </source>
</evidence>
<keyword evidence="2" id="KW-1133">Transmembrane helix</keyword>
<dbReference type="Proteomes" id="UP001497457">
    <property type="component" value="Chromosome 30rd"/>
</dbReference>
<dbReference type="AlphaFoldDB" id="A0ABC9CVN7"/>
<name>A0ABC9CVN7_9POAL</name>
<evidence type="ECO:0000313" key="3">
    <source>
        <dbReference type="EMBL" id="CAL5026449.1"/>
    </source>
</evidence>
<dbReference type="EMBL" id="OZ075140">
    <property type="protein sequence ID" value="CAL5026449.1"/>
    <property type="molecule type" value="Genomic_DNA"/>
</dbReference>
<protein>
    <submittedName>
        <fullName evidence="3">Uncharacterized protein</fullName>
    </submittedName>
</protein>
<feature type="transmembrane region" description="Helical" evidence="2">
    <location>
        <begin position="32"/>
        <end position="51"/>
    </location>
</feature>
<proteinExistence type="predicted"/>
<keyword evidence="4" id="KW-1185">Reference proteome</keyword>
<organism evidence="3 4">
    <name type="scientific">Urochloa decumbens</name>
    <dbReference type="NCBI Taxonomy" id="240449"/>
    <lineage>
        <taxon>Eukaryota</taxon>
        <taxon>Viridiplantae</taxon>
        <taxon>Streptophyta</taxon>
        <taxon>Embryophyta</taxon>
        <taxon>Tracheophyta</taxon>
        <taxon>Spermatophyta</taxon>
        <taxon>Magnoliopsida</taxon>
        <taxon>Liliopsida</taxon>
        <taxon>Poales</taxon>
        <taxon>Poaceae</taxon>
        <taxon>PACMAD clade</taxon>
        <taxon>Panicoideae</taxon>
        <taxon>Panicodae</taxon>
        <taxon>Paniceae</taxon>
        <taxon>Melinidinae</taxon>
        <taxon>Urochloa</taxon>
    </lineage>
</organism>
<evidence type="ECO:0000256" key="2">
    <source>
        <dbReference type="SAM" id="Phobius"/>
    </source>
</evidence>